<feature type="active site" description="Proton donor" evidence="1">
    <location>
        <position position="81"/>
    </location>
</feature>
<sequence>MLVTLKELLDQAKEEKKAVGAFNGTTLEAIRGIIQAAEELNSPVILQHAQSHDDIIDLEEIGPIMKYYAQRASVPVALHLDHGSSFDRCVQAIRLGFTSVMYDASAKSFEENVEETAEIVKIAHACNVSVEAELGHIFTSEIVHGEGGNADSKDDYEDLDDIYTDPQVAKEFVEKTGVDCLAVAFGTTHGVYLTEPKLDLPRVKRILEATNVPLVMHGGSGVSDEDYAVAIENGICKVNYYTYMNQAGGKASKAYWEKDTNNFYDSMSLAATEAIKEDVKRAIRVFQKIK</sequence>
<evidence type="ECO:0000313" key="7">
    <source>
        <dbReference type="Proteomes" id="UP000775500"/>
    </source>
</evidence>
<dbReference type="PANTHER" id="PTHR30304">
    <property type="entry name" value="D-TAGATOSE-1,6-BISPHOSPHATE ALDOLASE"/>
    <property type="match status" value="1"/>
</dbReference>
<proteinExistence type="predicted"/>
<feature type="binding site" evidence="3">
    <location>
        <position position="103"/>
    </location>
    <ligand>
        <name>Zn(2+)</name>
        <dbReference type="ChEBI" id="CHEBI:29105"/>
        <label>2</label>
    </ligand>
</feature>
<feature type="binding site" evidence="2">
    <location>
        <begin position="218"/>
        <end position="220"/>
    </location>
    <ligand>
        <name>dihydroxyacetone phosphate</name>
        <dbReference type="ChEBI" id="CHEBI:57642"/>
    </ligand>
</feature>
<dbReference type="GO" id="GO:0005829">
    <property type="term" value="C:cytosol"/>
    <property type="evidence" value="ECO:0007669"/>
    <property type="project" value="TreeGrafter"/>
</dbReference>
<feature type="binding site" evidence="3">
    <location>
        <position position="189"/>
    </location>
    <ligand>
        <name>Zn(2+)</name>
        <dbReference type="ChEBI" id="CHEBI:29105"/>
        <label>1</label>
        <note>catalytic</note>
    </ligand>
</feature>
<dbReference type="NCBIfam" id="TIGR00167">
    <property type="entry name" value="cbbA"/>
    <property type="match status" value="1"/>
</dbReference>
<name>A0A7W8FW55_9FIRM</name>
<feature type="binding site" evidence="3">
    <location>
        <position position="217"/>
    </location>
    <ligand>
        <name>Zn(2+)</name>
        <dbReference type="ChEBI" id="CHEBI:29105"/>
        <label>1</label>
        <note>catalytic</note>
    </ligand>
</feature>
<evidence type="ECO:0000256" key="2">
    <source>
        <dbReference type="PIRSR" id="PIRSR001359-2"/>
    </source>
</evidence>
<dbReference type="SUPFAM" id="SSF51569">
    <property type="entry name" value="Aldolase"/>
    <property type="match status" value="1"/>
</dbReference>
<keyword evidence="4" id="KW-0456">Lyase</keyword>
<dbReference type="Proteomes" id="UP000521313">
    <property type="component" value="Unassembled WGS sequence"/>
</dbReference>
<protein>
    <submittedName>
        <fullName evidence="5">Class II fructose-bisphosphate aldolase</fullName>
    </submittedName>
    <submittedName>
        <fullName evidence="4">Fructose-bisphosphate aldolase class II</fullName>
        <ecNumber evidence="4">4.1.2.13</ecNumber>
    </submittedName>
</protein>
<keyword evidence="3" id="KW-0862">Zinc</keyword>
<accession>A0A7W8FW55</accession>
<comment type="cofactor">
    <cofactor evidence="3">
        <name>Zn(2+)</name>
        <dbReference type="ChEBI" id="CHEBI:29105"/>
    </cofactor>
    <text evidence="3">Binds 2 Zn(2+) ions per subunit. One is catalytic and the other provides a structural contribution.</text>
</comment>
<evidence type="ECO:0000313" key="5">
    <source>
        <dbReference type="EMBL" id="MBM6831487.1"/>
    </source>
</evidence>
<dbReference type="GO" id="GO:0005975">
    <property type="term" value="P:carbohydrate metabolic process"/>
    <property type="evidence" value="ECO:0007669"/>
    <property type="project" value="InterPro"/>
</dbReference>
<evidence type="ECO:0000256" key="1">
    <source>
        <dbReference type="PIRSR" id="PIRSR001359-1"/>
    </source>
</evidence>
<dbReference type="Pfam" id="PF01116">
    <property type="entry name" value="F_bP_aldolase"/>
    <property type="match status" value="1"/>
</dbReference>
<evidence type="ECO:0000313" key="6">
    <source>
        <dbReference type="Proteomes" id="UP000521313"/>
    </source>
</evidence>
<dbReference type="Proteomes" id="UP000775500">
    <property type="component" value="Unassembled WGS sequence"/>
</dbReference>
<dbReference type="CDD" id="cd00947">
    <property type="entry name" value="TBP_aldolase_IIB"/>
    <property type="match status" value="1"/>
</dbReference>
<dbReference type="InterPro" id="IPR013785">
    <property type="entry name" value="Aldolase_TIM"/>
</dbReference>
<feature type="binding site" evidence="2">
    <location>
        <begin position="239"/>
        <end position="242"/>
    </location>
    <ligand>
        <name>dihydroxyacetone phosphate</name>
        <dbReference type="ChEBI" id="CHEBI:57642"/>
    </ligand>
</feature>
<organism evidence="4 6">
    <name type="scientific">Faecalicoccus acidiformans</name>
    <dbReference type="NCBI Taxonomy" id="915173"/>
    <lineage>
        <taxon>Bacteria</taxon>
        <taxon>Bacillati</taxon>
        <taxon>Bacillota</taxon>
        <taxon>Erysipelotrichia</taxon>
        <taxon>Erysipelotrichales</taxon>
        <taxon>Erysipelotrichaceae</taxon>
        <taxon>Faecalicoccus</taxon>
    </lineage>
</organism>
<dbReference type="PIRSF" id="PIRSF001359">
    <property type="entry name" value="F_bP_aldolase_II"/>
    <property type="match status" value="1"/>
</dbReference>
<keyword evidence="3" id="KW-0479">Metal-binding</keyword>
<dbReference type="InterPro" id="IPR000771">
    <property type="entry name" value="FBA_II"/>
</dbReference>
<evidence type="ECO:0000313" key="4">
    <source>
        <dbReference type="EMBL" id="MBB5184284.1"/>
    </source>
</evidence>
<feature type="binding site" evidence="3">
    <location>
        <position position="133"/>
    </location>
    <ligand>
        <name>Zn(2+)</name>
        <dbReference type="ChEBI" id="CHEBI:29105"/>
        <label>2</label>
    </ligand>
</feature>
<evidence type="ECO:0000256" key="3">
    <source>
        <dbReference type="PIRSR" id="PIRSR001359-3"/>
    </source>
</evidence>
<dbReference type="AlphaFoldDB" id="A0A7W8FW55"/>
<dbReference type="InterPro" id="IPR050246">
    <property type="entry name" value="Class_II_FBP_aldolase"/>
</dbReference>
<gene>
    <name evidence="5" type="ORF">H5982_05095</name>
    <name evidence="4" type="ORF">HNQ43_000319</name>
</gene>
<comment type="caution">
    <text evidence="4">The sequence shown here is derived from an EMBL/GenBank/DDBJ whole genome shotgun (WGS) entry which is preliminary data.</text>
</comment>
<feature type="binding site" evidence="3">
    <location>
        <position position="82"/>
    </location>
    <ligand>
        <name>Zn(2+)</name>
        <dbReference type="ChEBI" id="CHEBI:29105"/>
        <label>1</label>
        <note>catalytic</note>
    </ligand>
</feature>
<dbReference type="RefSeq" id="WP_183374127.1">
    <property type="nucleotide sequence ID" value="NZ_CALVCN010000043.1"/>
</dbReference>
<reference evidence="5" key="2">
    <citation type="submission" date="2020-08" db="EMBL/GenBank/DDBJ databases">
        <authorList>
            <person name="Cejkova D."/>
            <person name="Kubasova T."/>
            <person name="Jahodarova E."/>
            <person name="Rychlik I."/>
        </authorList>
    </citation>
    <scope>NUCLEOTIDE SEQUENCE</scope>
    <source>
        <strain evidence="5">An423</strain>
    </source>
</reference>
<dbReference type="EMBL" id="JACHHD010000002">
    <property type="protein sequence ID" value="MBB5184284.1"/>
    <property type="molecule type" value="Genomic_DNA"/>
</dbReference>
<keyword evidence="7" id="KW-1185">Reference proteome</keyword>
<dbReference type="Gene3D" id="3.20.20.70">
    <property type="entry name" value="Aldolase class I"/>
    <property type="match status" value="1"/>
</dbReference>
<dbReference type="EMBL" id="JACJLU010000004">
    <property type="protein sequence ID" value="MBM6831487.1"/>
    <property type="molecule type" value="Genomic_DNA"/>
</dbReference>
<dbReference type="GO" id="GO:0008270">
    <property type="term" value="F:zinc ion binding"/>
    <property type="evidence" value="ECO:0007669"/>
    <property type="project" value="InterPro"/>
</dbReference>
<dbReference type="EC" id="4.1.2.13" evidence="4"/>
<feature type="binding site" evidence="2">
    <location>
        <position position="190"/>
    </location>
    <ligand>
        <name>dihydroxyacetone phosphate</name>
        <dbReference type="ChEBI" id="CHEBI:57642"/>
    </ligand>
</feature>
<dbReference type="PANTHER" id="PTHR30304:SF0">
    <property type="entry name" value="D-TAGATOSE-1,6-BISPHOSPHATE ALDOLASE SUBUNIT GATY-RELATED"/>
    <property type="match status" value="1"/>
</dbReference>
<dbReference type="GO" id="GO:0009025">
    <property type="term" value="F:tagatose-bisphosphate aldolase activity"/>
    <property type="evidence" value="ECO:0007669"/>
    <property type="project" value="TreeGrafter"/>
</dbReference>
<reference evidence="5 7" key="3">
    <citation type="journal article" date="2021" name="Sci. Rep.">
        <title>The distribution of antibiotic resistance genes in chicken gut microbiota commensals.</title>
        <authorList>
            <person name="Juricova H."/>
            <person name="Matiasovicova J."/>
            <person name="Kubasova T."/>
            <person name="Cejkova D."/>
            <person name="Rychlik I."/>
        </authorList>
    </citation>
    <scope>NUCLEOTIDE SEQUENCE [LARGE SCALE GENOMIC DNA]</scope>
    <source>
        <strain evidence="5 7">An423</strain>
    </source>
</reference>
<dbReference type="GO" id="GO:0004332">
    <property type="term" value="F:fructose-bisphosphate aldolase activity"/>
    <property type="evidence" value="ECO:0007669"/>
    <property type="project" value="UniProtKB-EC"/>
</dbReference>
<reference evidence="4 6" key="1">
    <citation type="submission" date="2020-08" db="EMBL/GenBank/DDBJ databases">
        <title>Genomic Encyclopedia of Type Strains, Phase IV (KMG-IV): sequencing the most valuable type-strain genomes for metagenomic binning, comparative biology and taxonomic classification.</title>
        <authorList>
            <person name="Goeker M."/>
        </authorList>
    </citation>
    <scope>NUCLEOTIDE SEQUENCE [LARGE SCALE GENOMIC DNA]</scope>
    <source>
        <strain evidence="4 6">DSM 26963</strain>
    </source>
</reference>